<proteinExistence type="predicted"/>
<sequence length="83" mass="9499">MVFFSEEEEEEEEEEEDKGKYDLLYPLRCDGELTQRLFEMLPVRRRTIDSGSDSTAGPLLADRRPSGTEADAATRPLTDRSPF</sequence>
<evidence type="ECO:0000313" key="5">
    <source>
        <dbReference type="Proteomes" id="UP000438429"/>
    </source>
</evidence>
<evidence type="ECO:0000313" key="2">
    <source>
        <dbReference type="EMBL" id="AWP15444.1"/>
    </source>
</evidence>
<evidence type="ECO:0000313" key="4">
    <source>
        <dbReference type="Proteomes" id="UP000246464"/>
    </source>
</evidence>
<evidence type="ECO:0000313" key="3">
    <source>
        <dbReference type="EMBL" id="KAF0031614.1"/>
    </source>
</evidence>
<dbReference type="EMBL" id="CP026258">
    <property type="protein sequence ID" value="AWP15444.1"/>
    <property type="molecule type" value="Genomic_DNA"/>
</dbReference>
<protein>
    <submittedName>
        <fullName evidence="2">Uncharacterized protein</fullName>
    </submittedName>
</protein>
<dbReference type="Proteomes" id="UP000438429">
    <property type="component" value="Unassembled WGS sequence"/>
</dbReference>
<dbReference type="Proteomes" id="UP000246464">
    <property type="component" value="Chromosome 16"/>
</dbReference>
<keyword evidence="4" id="KW-1185">Reference proteome</keyword>
<reference evidence="2 4" key="1">
    <citation type="submission" date="2017-12" db="EMBL/GenBank/DDBJ databases">
        <title>Integrating genomic resources of turbot (Scophthalmus maximus) in depth evaluation of genetic and physical mapping variation across individuals.</title>
        <authorList>
            <person name="Martinez P."/>
        </authorList>
    </citation>
    <scope>NUCLEOTIDE SEQUENCE [LARGE SCALE GENOMIC DNA]</scope>
</reference>
<dbReference type="AlphaFoldDB" id="A0A2U9CFS3"/>
<name>A0A2U9CFS3_SCOMX</name>
<feature type="region of interest" description="Disordered" evidence="1">
    <location>
        <begin position="46"/>
        <end position="83"/>
    </location>
</feature>
<evidence type="ECO:0000256" key="1">
    <source>
        <dbReference type="SAM" id="MobiDB-lite"/>
    </source>
</evidence>
<organism evidence="2 4">
    <name type="scientific">Scophthalmus maximus</name>
    <name type="common">Turbot</name>
    <name type="synonym">Psetta maxima</name>
    <dbReference type="NCBI Taxonomy" id="52904"/>
    <lineage>
        <taxon>Eukaryota</taxon>
        <taxon>Metazoa</taxon>
        <taxon>Chordata</taxon>
        <taxon>Craniata</taxon>
        <taxon>Vertebrata</taxon>
        <taxon>Euteleostomi</taxon>
        <taxon>Actinopterygii</taxon>
        <taxon>Neopterygii</taxon>
        <taxon>Teleostei</taxon>
        <taxon>Neoteleostei</taxon>
        <taxon>Acanthomorphata</taxon>
        <taxon>Carangaria</taxon>
        <taxon>Pleuronectiformes</taxon>
        <taxon>Pleuronectoidei</taxon>
        <taxon>Scophthalmidae</taxon>
        <taxon>Scophthalmus</taxon>
    </lineage>
</organism>
<reference evidence="3 5" key="2">
    <citation type="submission" date="2019-06" db="EMBL/GenBank/DDBJ databases">
        <title>Draft genomes of female and male turbot (Scophthalmus maximus).</title>
        <authorList>
            <person name="Xu H."/>
            <person name="Xu X.-W."/>
            <person name="Shao C."/>
            <person name="Chen S."/>
        </authorList>
    </citation>
    <scope>NUCLEOTIDE SEQUENCE [LARGE SCALE GENOMIC DNA]</scope>
    <source>
        <strain evidence="3">Ysfricsl-2016a</strain>
        <tissue evidence="3">Blood</tissue>
    </source>
</reference>
<dbReference type="EMBL" id="VEVO01000014">
    <property type="protein sequence ID" value="KAF0031614.1"/>
    <property type="molecule type" value="Genomic_DNA"/>
</dbReference>
<gene>
    <name evidence="3" type="ORF">F2P81_016169</name>
    <name evidence="2" type="ORF">SMAX5B_013845</name>
</gene>
<accession>A0A2U9CFS3</accession>